<name>A0ABX0MPM6_9BURK</name>
<accession>A0ABX0MPM6</accession>
<dbReference type="EMBL" id="WHJF01000061">
    <property type="protein sequence ID" value="NHZ64718.1"/>
    <property type="molecule type" value="Genomic_DNA"/>
</dbReference>
<reference evidence="1 2" key="1">
    <citation type="submission" date="2019-10" db="EMBL/GenBank/DDBJ databases">
        <title>Taxonomy of Antarctic Massilia spp.: description of Massilia rubra sp. nov., Massilia aquatica sp. nov., Massilia mucilaginosa sp. nov., Massilia frigida sp. nov. isolated from streams, lakes and regoliths.</title>
        <authorList>
            <person name="Holochova P."/>
            <person name="Sedlacek I."/>
            <person name="Kralova S."/>
            <person name="Maslanova I."/>
            <person name="Busse H.-J."/>
            <person name="Stankova E."/>
            <person name="Vrbovska V."/>
            <person name="Kovarovic V."/>
            <person name="Bartak M."/>
            <person name="Svec P."/>
            <person name="Pantucek R."/>
        </authorList>
    </citation>
    <scope>NUCLEOTIDE SEQUENCE [LARGE SCALE GENOMIC DNA]</scope>
    <source>
        <strain evidence="1 2">CCM 8694</strain>
    </source>
</reference>
<gene>
    <name evidence="1" type="ORF">F1735_20865</name>
</gene>
<keyword evidence="2" id="KW-1185">Reference proteome</keyword>
<protein>
    <submittedName>
        <fullName evidence="1">Uncharacterized protein</fullName>
    </submittedName>
</protein>
<sequence>MNKENLLIKIVQNAQRRHLKQLLAQERGGAPGTSLLKAIYFPDSSDILQKITAMLGDERMKKRPFTRSATM</sequence>
<evidence type="ECO:0000313" key="2">
    <source>
        <dbReference type="Proteomes" id="UP000610594"/>
    </source>
</evidence>
<dbReference type="Proteomes" id="UP000610594">
    <property type="component" value="Unassembled WGS sequence"/>
</dbReference>
<evidence type="ECO:0000313" key="1">
    <source>
        <dbReference type="EMBL" id="NHZ64718.1"/>
    </source>
</evidence>
<organism evidence="1 2">
    <name type="scientific">Massilia genomosp. 1</name>
    <dbReference type="NCBI Taxonomy" id="2609280"/>
    <lineage>
        <taxon>Bacteria</taxon>
        <taxon>Pseudomonadati</taxon>
        <taxon>Pseudomonadota</taxon>
        <taxon>Betaproteobacteria</taxon>
        <taxon>Burkholderiales</taxon>
        <taxon>Oxalobacteraceae</taxon>
        <taxon>Telluria group</taxon>
        <taxon>Massilia</taxon>
    </lineage>
</organism>
<proteinExistence type="predicted"/>
<comment type="caution">
    <text evidence="1">The sequence shown here is derived from an EMBL/GenBank/DDBJ whole genome shotgun (WGS) entry which is preliminary data.</text>
</comment>
<dbReference type="RefSeq" id="WP_167238740.1">
    <property type="nucleotide sequence ID" value="NZ_WHJF01000061.1"/>
</dbReference>